<dbReference type="Gene3D" id="3.20.20.80">
    <property type="entry name" value="Glycosidases"/>
    <property type="match status" value="1"/>
</dbReference>
<dbReference type="EMBL" id="JACXAE010000050">
    <property type="protein sequence ID" value="MBD2773279.1"/>
    <property type="molecule type" value="Genomic_DNA"/>
</dbReference>
<dbReference type="PANTHER" id="PTHR43405">
    <property type="entry name" value="GLYCOSYL HYDROLASE DIGH"/>
    <property type="match status" value="1"/>
</dbReference>
<feature type="domain" description="Glycosyl hydrolase-like 10" evidence="3">
    <location>
        <begin position="6"/>
        <end position="289"/>
    </location>
</feature>
<feature type="region of interest" description="Disordered" evidence="2">
    <location>
        <begin position="364"/>
        <end position="384"/>
    </location>
</feature>
<accession>A0A8J7C5M6</accession>
<dbReference type="InterPro" id="IPR052177">
    <property type="entry name" value="Divisome_Glycosyl_Hydrolase"/>
</dbReference>
<evidence type="ECO:0000256" key="2">
    <source>
        <dbReference type="SAM" id="MobiDB-lite"/>
    </source>
</evidence>
<keyword evidence="5" id="KW-1185">Reference proteome</keyword>
<reference evidence="4" key="1">
    <citation type="submission" date="2020-09" db="EMBL/GenBank/DDBJ databases">
        <title>Iningainema tapete sp. nov. (Scytonemataceae, Cyanobacteria) from greenhouses in central Florida (USA) produces two types of nodularin with biosynthetic potential for microcystin-LR and anabaenopeptins.</title>
        <authorList>
            <person name="Berthold D.E."/>
            <person name="Lefler F.W."/>
            <person name="Huang I.-S."/>
            <person name="Abdulla H."/>
            <person name="Zimba P.V."/>
            <person name="Laughinghouse H.D. IV."/>
        </authorList>
    </citation>
    <scope>NUCLEOTIDE SEQUENCE</scope>
    <source>
        <strain evidence="4">BLCCT55</strain>
    </source>
</reference>
<evidence type="ECO:0000259" key="3">
    <source>
        <dbReference type="Pfam" id="PF02638"/>
    </source>
</evidence>
<dbReference type="SUPFAM" id="SSF51445">
    <property type="entry name" value="(Trans)glycosidases"/>
    <property type="match status" value="1"/>
</dbReference>
<comment type="caution">
    <text evidence="4">The sequence shown here is derived from an EMBL/GenBank/DDBJ whole genome shotgun (WGS) entry which is preliminary data.</text>
</comment>
<dbReference type="Proteomes" id="UP000629098">
    <property type="component" value="Unassembled WGS sequence"/>
</dbReference>
<dbReference type="RefSeq" id="WP_190828840.1">
    <property type="nucleotide sequence ID" value="NZ_CAWPPI010000050.1"/>
</dbReference>
<name>A0A8J7C5M6_9CYAN</name>
<sequence>MTITETRGVWLTTTDSQVLLSQENIAQAMNFLAETGFNVVFPVVWTKGATLYPSQVMQQTFGIEIDPQYTRRDPIAEVVEAARRVGLKVIPWFEYGFASSYNSNGGILLAKKPEWAALDSQGNLLKKNGFEWLNALDREVQDFMLNLVLEVVKNYDVDGIQGDDRLPALPSEGGYDQNTIELYRQQFEQNPPQNPKDTQWLQWRADILTEFWARLYHEVKAVNSHLLVSIAPNIHDWAFKEYLQDSPTWLERKVVDMIHPQIYRRNFSDYKNIVDRLVNEQFTDVTLPKLAPGILMKVGSYRISPDYLVQIIEYNRACGINGEVFFFYEGLREDNYTLAQVLRTGPYAQSAVFPSLSALNQPSTAARKSKVKSQKSKVFPQERR</sequence>
<dbReference type="InterPro" id="IPR003790">
    <property type="entry name" value="GHL10"/>
</dbReference>
<evidence type="ECO:0000313" key="4">
    <source>
        <dbReference type="EMBL" id="MBD2773279.1"/>
    </source>
</evidence>
<organism evidence="4 5">
    <name type="scientific">Iningainema tapete BLCC-T55</name>
    <dbReference type="NCBI Taxonomy" id="2748662"/>
    <lineage>
        <taxon>Bacteria</taxon>
        <taxon>Bacillati</taxon>
        <taxon>Cyanobacteriota</taxon>
        <taxon>Cyanophyceae</taxon>
        <taxon>Nostocales</taxon>
        <taxon>Scytonemataceae</taxon>
        <taxon>Iningainema tapete</taxon>
    </lineage>
</organism>
<keyword evidence="1" id="KW-0732">Signal</keyword>
<dbReference type="InterPro" id="IPR017853">
    <property type="entry name" value="GH"/>
</dbReference>
<dbReference type="Pfam" id="PF02638">
    <property type="entry name" value="GHL10"/>
    <property type="match status" value="1"/>
</dbReference>
<protein>
    <submittedName>
        <fullName evidence="4">Family 10 glycosylhydrolase</fullName>
    </submittedName>
</protein>
<evidence type="ECO:0000256" key="1">
    <source>
        <dbReference type="ARBA" id="ARBA00022729"/>
    </source>
</evidence>
<gene>
    <name evidence="4" type="ORF">ICL16_14670</name>
</gene>
<dbReference type="PANTHER" id="PTHR43405:SF1">
    <property type="entry name" value="GLYCOSYL HYDROLASE DIGH"/>
    <property type="match status" value="1"/>
</dbReference>
<dbReference type="AlphaFoldDB" id="A0A8J7C5M6"/>
<proteinExistence type="predicted"/>
<evidence type="ECO:0000313" key="5">
    <source>
        <dbReference type="Proteomes" id="UP000629098"/>
    </source>
</evidence>